<dbReference type="InterPro" id="IPR036824">
    <property type="entry name" value="Nucleoplasmin_core_dom_sf"/>
</dbReference>
<dbReference type="OMA" id="THRSENP"/>
<dbReference type="EMBL" id="MVGT01002446">
    <property type="protein sequence ID" value="OVA07682.1"/>
    <property type="molecule type" value="Genomic_DNA"/>
</dbReference>
<accession>A0A200QB89</accession>
<dbReference type="Proteomes" id="UP000195402">
    <property type="component" value="Unassembled WGS sequence"/>
</dbReference>
<dbReference type="InParanoid" id="A0A200QB89"/>
<reference evidence="2 3" key="1">
    <citation type="journal article" date="2017" name="Mol. Plant">
        <title>The Genome of Medicinal Plant Macleaya cordata Provides New Insights into Benzylisoquinoline Alkaloids Metabolism.</title>
        <authorList>
            <person name="Liu X."/>
            <person name="Liu Y."/>
            <person name="Huang P."/>
            <person name="Ma Y."/>
            <person name="Qing Z."/>
            <person name="Tang Q."/>
            <person name="Cao H."/>
            <person name="Cheng P."/>
            <person name="Zheng Y."/>
            <person name="Yuan Z."/>
            <person name="Zhou Y."/>
            <person name="Liu J."/>
            <person name="Tang Z."/>
            <person name="Zhuo Y."/>
            <person name="Zhang Y."/>
            <person name="Yu L."/>
            <person name="Huang J."/>
            <person name="Yang P."/>
            <person name="Peng Q."/>
            <person name="Zhang J."/>
            <person name="Jiang W."/>
            <person name="Zhang Z."/>
            <person name="Lin K."/>
            <person name="Ro D.K."/>
            <person name="Chen X."/>
            <person name="Xiong X."/>
            <person name="Shang Y."/>
            <person name="Huang S."/>
            <person name="Zeng J."/>
        </authorList>
    </citation>
    <scope>NUCLEOTIDE SEQUENCE [LARGE SCALE GENOMIC DNA]</scope>
    <source>
        <strain evidence="3">cv. BLH2017</strain>
        <tissue evidence="2">Root</tissue>
    </source>
</reference>
<dbReference type="OrthoDB" id="1902587at2759"/>
<dbReference type="Gene3D" id="2.60.120.340">
    <property type="entry name" value="Nucleoplasmin core domain"/>
    <property type="match status" value="1"/>
</dbReference>
<comment type="caution">
    <text evidence="2">The sequence shown here is derived from an EMBL/GenBank/DDBJ whole genome shotgun (WGS) entry which is preliminary data.</text>
</comment>
<gene>
    <name evidence="2" type="ORF">BVC80_1827g39</name>
</gene>
<evidence type="ECO:0000313" key="2">
    <source>
        <dbReference type="EMBL" id="OVA07682.1"/>
    </source>
</evidence>
<organism evidence="2 3">
    <name type="scientific">Macleaya cordata</name>
    <name type="common">Five-seeded plume-poppy</name>
    <name type="synonym">Bocconia cordata</name>
    <dbReference type="NCBI Taxonomy" id="56857"/>
    <lineage>
        <taxon>Eukaryota</taxon>
        <taxon>Viridiplantae</taxon>
        <taxon>Streptophyta</taxon>
        <taxon>Embryophyta</taxon>
        <taxon>Tracheophyta</taxon>
        <taxon>Spermatophyta</taxon>
        <taxon>Magnoliopsida</taxon>
        <taxon>Ranunculales</taxon>
        <taxon>Papaveraceae</taxon>
        <taxon>Papaveroideae</taxon>
        <taxon>Macleaya</taxon>
    </lineage>
</organism>
<sequence length="114" mass="12458">MAFWGIELKPGKPFNFRFDKARGRLHISQACFGMFGSGARSVVQCTVKGSSPIALCTLSLGKIEFCALDLEFEEDVVFEVGGVSSVFLSGFYRGNCRCRDGGRDEGPTVGLHRK</sequence>
<feature type="domain" description="Nucleoplasmin-like" evidence="1">
    <location>
        <begin position="3"/>
        <end position="92"/>
    </location>
</feature>
<dbReference type="AlphaFoldDB" id="A0A200QB89"/>
<name>A0A200QB89_MACCD</name>
<protein>
    <recommendedName>
        <fullName evidence="1">Nucleoplasmin-like domain-containing protein</fullName>
    </recommendedName>
</protein>
<evidence type="ECO:0000313" key="3">
    <source>
        <dbReference type="Proteomes" id="UP000195402"/>
    </source>
</evidence>
<dbReference type="SUPFAM" id="SSF69203">
    <property type="entry name" value="Nucleoplasmin-like core domain"/>
    <property type="match status" value="1"/>
</dbReference>
<dbReference type="STRING" id="56857.A0A200QB89"/>
<evidence type="ECO:0000259" key="1">
    <source>
        <dbReference type="Pfam" id="PF17800"/>
    </source>
</evidence>
<dbReference type="InterPro" id="IPR041232">
    <property type="entry name" value="NPL"/>
</dbReference>
<keyword evidence="3" id="KW-1185">Reference proteome</keyword>
<proteinExistence type="predicted"/>
<dbReference type="Pfam" id="PF17800">
    <property type="entry name" value="NPL"/>
    <property type="match status" value="1"/>
</dbReference>